<reference evidence="2" key="1">
    <citation type="journal article" date="2023" name="Science">
        <title>Genome structures resolve the early diversification of teleost fishes.</title>
        <authorList>
            <person name="Parey E."/>
            <person name="Louis A."/>
            <person name="Montfort J."/>
            <person name="Bouchez O."/>
            <person name="Roques C."/>
            <person name="Iampietro C."/>
            <person name="Lluch J."/>
            <person name="Castinel A."/>
            <person name="Donnadieu C."/>
            <person name="Desvignes T."/>
            <person name="Floi Bucao C."/>
            <person name="Jouanno E."/>
            <person name="Wen M."/>
            <person name="Mejri S."/>
            <person name="Dirks R."/>
            <person name="Jansen H."/>
            <person name="Henkel C."/>
            <person name="Chen W.J."/>
            <person name="Zahm M."/>
            <person name="Cabau C."/>
            <person name="Klopp C."/>
            <person name="Thompson A.W."/>
            <person name="Robinson-Rechavi M."/>
            <person name="Braasch I."/>
            <person name="Lecointre G."/>
            <person name="Bobe J."/>
            <person name="Postlethwait J.H."/>
            <person name="Berthelot C."/>
            <person name="Roest Crollius H."/>
            <person name="Guiguen Y."/>
        </authorList>
    </citation>
    <scope>NUCLEOTIDE SEQUENCE</scope>
    <source>
        <strain evidence="2">NC1722</strain>
    </source>
</reference>
<evidence type="ECO:0000313" key="3">
    <source>
        <dbReference type="Proteomes" id="UP001221898"/>
    </source>
</evidence>
<evidence type="ECO:0000313" key="2">
    <source>
        <dbReference type="EMBL" id="KAJ8393704.1"/>
    </source>
</evidence>
<dbReference type="Proteomes" id="UP001221898">
    <property type="component" value="Unassembled WGS sequence"/>
</dbReference>
<comment type="caution">
    <text evidence="2">The sequence shown here is derived from an EMBL/GenBank/DDBJ whole genome shotgun (WGS) entry which is preliminary data.</text>
</comment>
<proteinExistence type="predicted"/>
<evidence type="ECO:0000256" key="1">
    <source>
        <dbReference type="SAM" id="MobiDB-lite"/>
    </source>
</evidence>
<organism evidence="2 3">
    <name type="scientific">Aldrovandia affinis</name>
    <dbReference type="NCBI Taxonomy" id="143900"/>
    <lineage>
        <taxon>Eukaryota</taxon>
        <taxon>Metazoa</taxon>
        <taxon>Chordata</taxon>
        <taxon>Craniata</taxon>
        <taxon>Vertebrata</taxon>
        <taxon>Euteleostomi</taxon>
        <taxon>Actinopterygii</taxon>
        <taxon>Neopterygii</taxon>
        <taxon>Teleostei</taxon>
        <taxon>Notacanthiformes</taxon>
        <taxon>Halosauridae</taxon>
        <taxon>Aldrovandia</taxon>
    </lineage>
</organism>
<dbReference type="AlphaFoldDB" id="A0AAD7WF75"/>
<keyword evidence="3" id="KW-1185">Reference proteome</keyword>
<dbReference type="EMBL" id="JAINUG010000134">
    <property type="protein sequence ID" value="KAJ8393704.1"/>
    <property type="molecule type" value="Genomic_DNA"/>
</dbReference>
<feature type="region of interest" description="Disordered" evidence="1">
    <location>
        <begin position="1"/>
        <end position="73"/>
    </location>
</feature>
<sequence length="73" mass="8363">MFQHHRATMVWADGTHERREGEGGENPAPPPTPKLHQTAQQARRTVALERHRARPHMPTEVRIPSCHRGSHCM</sequence>
<name>A0AAD7WF75_9TELE</name>
<accession>A0AAD7WF75</accession>
<protein>
    <submittedName>
        <fullName evidence="2">Uncharacterized protein</fullName>
    </submittedName>
</protein>
<gene>
    <name evidence="2" type="ORF">AAFF_G00057570</name>
</gene>